<evidence type="ECO:0000256" key="3">
    <source>
        <dbReference type="PIRNR" id="PIRNR021362"/>
    </source>
</evidence>
<dbReference type="RefSeq" id="WP_212964852.1">
    <property type="nucleotide sequence ID" value="NZ_BORB01000001.1"/>
</dbReference>
<dbReference type="PIRSF" id="PIRSF021362">
    <property type="entry name" value="UCP021362_HAD"/>
    <property type="match status" value="1"/>
</dbReference>
<comment type="similarity">
    <text evidence="1 3">Belongs to the 5'(3')-deoxyribonucleotidase family.</text>
</comment>
<dbReference type="InterPro" id="IPR036412">
    <property type="entry name" value="HAD-like_sf"/>
</dbReference>
<protein>
    <recommendedName>
        <fullName evidence="3">Nucleotidase</fullName>
        <ecNumber evidence="3">3.1.3.-</ecNumber>
    </recommendedName>
</protein>
<dbReference type="InterPro" id="IPR009206">
    <property type="entry name" value="Nucleotidase_putative"/>
</dbReference>
<dbReference type="PANTHER" id="PTHR35134">
    <property type="entry name" value="NUCLEOTIDASE YQFW-RELATED"/>
    <property type="match status" value="1"/>
</dbReference>
<dbReference type="Pfam" id="PF06941">
    <property type="entry name" value="NT5C"/>
    <property type="match status" value="1"/>
</dbReference>
<dbReference type="Proteomes" id="UP000679950">
    <property type="component" value="Unassembled WGS sequence"/>
</dbReference>
<dbReference type="Gene3D" id="3.40.50.1000">
    <property type="entry name" value="HAD superfamily/HAD-like"/>
    <property type="match status" value="1"/>
</dbReference>
<reference evidence="4 5" key="1">
    <citation type="submission" date="2021-03" db="EMBL/GenBank/DDBJ databases">
        <title>Antimicrobial resistance genes in bacteria isolated from Japanese honey, and their potential for conferring macrolide and lincosamide resistance in the American foulbrood pathogen Paenibacillus larvae.</title>
        <authorList>
            <person name="Okamoto M."/>
            <person name="Kumagai M."/>
            <person name="Kanamori H."/>
            <person name="Takamatsu D."/>
        </authorList>
    </citation>
    <scope>NUCLEOTIDE SEQUENCE [LARGE SCALE GENOMIC DNA]</scope>
    <source>
        <strain evidence="4 5">J8TS2</strain>
    </source>
</reference>
<dbReference type="InterPro" id="IPR052419">
    <property type="entry name" value="5_3-deoxyribonucleotidase-like"/>
</dbReference>
<comment type="caution">
    <text evidence="4">The sequence shown here is derived from an EMBL/GenBank/DDBJ whole genome shotgun (WGS) entry which is preliminary data.</text>
</comment>
<name>A0ABQ4KD15_9BACI</name>
<sequence length="198" mass="22984">MKKRFGIDIDGTVTCPTSLIPHINNAFQLNITLDDLTEYELTDCLPLPKEAVYEWYIKTEADICAQSPLADGAKSVLTDWFQAHELYFISARRHQVMDVTKSWFLEQEIDFHHIELIGSHDKVSTAKKYHVDLFFEDKHDNAVAISEELDIPVILFDTPYNRKPIPEKVIRVQNWQEAKNWVDQWLALNNESNIIPSL</sequence>
<keyword evidence="2 3" id="KW-0378">Hydrolase</keyword>
<evidence type="ECO:0000256" key="2">
    <source>
        <dbReference type="ARBA" id="ARBA00022801"/>
    </source>
</evidence>
<organism evidence="4 5">
    <name type="scientific">Lederbergia ruris</name>
    <dbReference type="NCBI Taxonomy" id="217495"/>
    <lineage>
        <taxon>Bacteria</taxon>
        <taxon>Bacillati</taxon>
        <taxon>Bacillota</taxon>
        <taxon>Bacilli</taxon>
        <taxon>Bacillales</taxon>
        <taxon>Bacillaceae</taxon>
        <taxon>Lederbergia</taxon>
    </lineage>
</organism>
<dbReference type="EMBL" id="BORB01000001">
    <property type="protein sequence ID" value="GIN55792.1"/>
    <property type="molecule type" value="Genomic_DNA"/>
</dbReference>
<evidence type="ECO:0000256" key="1">
    <source>
        <dbReference type="ARBA" id="ARBA00009589"/>
    </source>
</evidence>
<dbReference type="PANTHER" id="PTHR35134:SF2">
    <property type="entry name" value="NUCLEOTIDASE YQFW-RELATED"/>
    <property type="match status" value="1"/>
</dbReference>
<dbReference type="SUPFAM" id="SSF56784">
    <property type="entry name" value="HAD-like"/>
    <property type="match status" value="1"/>
</dbReference>
<keyword evidence="5" id="KW-1185">Reference proteome</keyword>
<evidence type="ECO:0000313" key="5">
    <source>
        <dbReference type="Proteomes" id="UP000679950"/>
    </source>
</evidence>
<evidence type="ECO:0000313" key="4">
    <source>
        <dbReference type="EMBL" id="GIN55792.1"/>
    </source>
</evidence>
<dbReference type="InterPro" id="IPR023214">
    <property type="entry name" value="HAD_sf"/>
</dbReference>
<gene>
    <name evidence="4" type="primary">yqfW</name>
    <name evidence="4" type="ORF">J8TS2_01110</name>
</gene>
<dbReference type="InterPro" id="IPR010708">
    <property type="entry name" value="5'(3')-deoxyribonucleotidase"/>
</dbReference>
<dbReference type="EC" id="3.1.3.-" evidence="3"/>
<proteinExistence type="inferred from homology"/>
<accession>A0ABQ4KD15</accession>